<dbReference type="Proteomes" id="UP000289411">
    <property type="component" value="Unassembled WGS sequence"/>
</dbReference>
<feature type="region of interest" description="Disordered" evidence="1">
    <location>
        <begin position="160"/>
        <end position="209"/>
    </location>
</feature>
<name>A0A4Q2RC45_9HYPH</name>
<proteinExistence type="predicted"/>
<accession>A0A4Q2RC45</accession>
<evidence type="ECO:0000313" key="5">
    <source>
        <dbReference type="Proteomes" id="UP000289411"/>
    </source>
</evidence>
<reference evidence="4 5" key="2">
    <citation type="submission" date="2019-02" db="EMBL/GenBank/DDBJ databases">
        <title>'Lichenibacterium ramalinii' gen. nov. sp. nov., 'Lichenibacterium minor' gen. nov. sp. nov.</title>
        <authorList>
            <person name="Pankratov T."/>
        </authorList>
    </citation>
    <scope>NUCLEOTIDE SEQUENCE [LARGE SCALE GENOMIC DNA]</scope>
    <source>
        <strain evidence="4 5">RmlP001</strain>
    </source>
</reference>
<dbReference type="InterPro" id="IPR042047">
    <property type="entry name" value="SleB_dom1"/>
</dbReference>
<dbReference type="InterPro" id="IPR011105">
    <property type="entry name" value="Cell_wall_hydrolase_SleB"/>
</dbReference>
<keyword evidence="5" id="KW-1185">Reference proteome</keyword>
<evidence type="ECO:0000259" key="3">
    <source>
        <dbReference type="Pfam" id="PF07486"/>
    </source>
</evidence>
<dbReference type="AlphaFoldDB" id="A0A4Q2RC45"/>
<sequence>MSRLPALRPCLVLAGAAPWLAGCAGTALTDRDCMTRVMYFESNRSSPDGMLAVGTTVMNRLQSPKYPKSVCEVVGQPHQFAPGALDKPMVPRLAARASAVAERVLAGERHPALGPDALFFHTAGYTFPYNNMHYVLVAGGNAFYEKRSPGEIAALARYTPRPAAPETPRQDGAGFGDGASFGDGAAEPAEAPAPEGDAPEDARPPAGDE</sequence>
<feature type="chain" id="PRO_5020912135" evidence="2">
    <location>
        <begin position="22"/>
        <end position="209"/>
    </location>
</feature>
<dbReference type="PROSITE" id="PS51257">
    <property type="entry name" value="PROKAR_LIPOPROTEIN"/>
    <property type="match status" value="1"/>
</dbReference>
<feature type="domain" description="Cell wall hydrolase SleB" evidence="3">
    <location>
        <begin position="46"/>
        <end position="144"/>
    </location>
</feature>
<dbReference type="OrthoDB" id="8433080at2"/>
<keyword evidence="4" id="KW-0378">Hydrolase</keyword>
<dbReference type="GO" id="GO:0016787">
    <property type="term" value="F:hydrolase activity"/>
    <property type="evidence" value="ECO:0007669"/>
    <property type="project" value="UniProtKB-KW"/>
</dbReference>
<dbReference type="EMBL" id="QYBC01000013">
    <property type="protein sequence ID" value="RYB03708.1"/>
    <property type="molecule type" value="Genomic_DNA"/>
</dbReference>
<evidence type="ECO:0000256" key="2">
    <source>
        <dbReference type="SAM" id="SignalP"/>
    </source>
</evidence>
<dbReference type="Gene3D" id="1.10.10.2520">
    <property type="entry name" value="Cell wall hydrolase SleB, domain 1"/>
    <property type="match status" value="1"/>
</dbReference>
<feature type="signal peptide" evidence="2">
    <location>
        <begin position="1"/>
        <end position="21"/>
    </location>
</feature>
<dbReference type="Pfam" id="PF07486">
    <property type="entry name" value="Hydrolase_2"/>
    <property type="match status" value="1"/>
</dbReference>
<feature type="compositionally biased region" description="Low complexity" evidence="1">
    <location>
        <begin position="182"/>
        <end position="196"/>
    </location>
</feature>
<dbReference type="RefSeq" id="WP_129220277.1">
    <property type="nucleotide sequence ID" value="NZ_QYBC01000013.1"/>
</dbReference>
<keyword evidence="2" id="KW-0732">Signal</keyword>
<evidence type="ECO:0000256" key="1">
    <source>
        <dbReference type="SAM" id="MobiDB-lite"/>
    </source>
</evidence>
<evidence type="ECO:0000313" key="4">
    <source>
        <dbReference type="EMBL" id="RYB03708.1"/>
    </source>
</evidence>
<organism evidence="4 5">
    <name type="scientific">Lichenibacterium ramalinae</name>
    <dbReference type="NCBI Taxonomy" id="2316527"/>
    <lineage>
        <taxon>Bacteria</taxon>
        <taxon>Pseudomonadati</taxon>
        <taxon>Pseudomonadota</taxon>
        <taxon>Alphaproteobacteria</taxon>
        <taxon>Hyphomicrobiales</taxon>
        <taxon>Lichenihabitantaceae</taxon>
        <taxon>Lichenibacterium</taxon>
    </lineage>
</organism>
<gene>
    <name evidence="4" type="ORF">D3272_16330</name>
</gene>
<reference evidence="4 5" key="1">
    <citation type="submission" date="2018-09" db="EMBL/GenBank/DDBJ databases">
        <authorList>
            <person name="Grouzdev D.S."/>
            <person name="Krutkina M.S."/>
        </authorList>
    </citation>
    <scope>NUCLEOTIDE SEQUENCE [LARGE SCALE GENOMIC DNA]</scope>
    <source>
        <strain evidence="4 5">RmlP001</strain>
    </source>
</reference>
<protein>
    <submittedName>
        <fullName evidence="4">Cell wall hydrolase</fullName>
    </submittedName>
</protein>
<comment type="caution">
    <text evidence="4">The sequence shown here is derived from an EMBL/GenBank/DDBJ whole genome shotgun (WGS) entry which is preliminary data.</text>
</comment>